<dbReference type="InterPro" id="IPR004556">
    <property type="entry name" value="HemK-like"/>
</dbReference>
<gene>
    <name evidence="8" type="ORF">PGUG_00329</name>
</gene>
<dbReference type="NCBIfam" id="TIGR00536">
    <property type="entry name" value="hemK_fam"/>
    <property type="match status" value="1"/>
</dbReference>
<keyword evidence="6" id="KW-1133">Transmembrane helix</keyword>
<keyword evidence="6" id="KW-0812">Transmembrane</keyword>
<dbReference type="AlphaFoldDB" id="A5DAM4"/>
<dbReference type="InterPro" id="IPR029063">
    <property type="entry name" value="SAM-dependent_MTases_sf"/>
</dbReference>
<evidence type="ECO:0000256" key="2">
    <source>
        <dbReference type="ARBA" id="ARBA00022603"/>
    </source>
</evidence>
<comment type="catalytic activity">
    <reaction evidence="5">
        <text>L-glutaminyl-[peptide chain release factor] + S-adenosyl-L-methionine = N(5)-methyl-L-glutaminyl-[peptide chain release factor] + S-adenosyl-L-homocysteine + H(+)</text>
        <dbReference type="Rhea" id="RHEA:42896"/>
        <dbReference type="Rhea" id="RHEA-COMP:10271"/>
        <dbReference type="Rhea" id="RHEA-COMP:10272"/>
        <dbReference type="ChEBI" id="CHEBI:15378"/>
        <dbReference type="ChEBI" id="CHEBI:30011"/>
        <dbReference type="ChEBI" id="CHEBI:57856"/>
        <dbReference type="ChEBI" id="CHEBI:59789"/>
        <dbReference type="ChEBI" id="CHEBI:61891"/>
        <dbReference type="EC" id="2.1.1.297"/>
    </reaction>
</comment>
<dbReference type="GeneID" id="5128996"/>
<dbReference type="eggNOG" id="KOG2904">
    <property type="taxonomic scope" value="Eukaryota"/>
</dbReference>
<dbReference type="VEuPathDB" id="FungiDB:PGUG_00329"/>
<feature type="domain" description="Methyltransferase small" evidence="7">
    <location>
        <begin position="128"/>
        <end position="236"/>
    </location>
</feature>
<dbReference type="Gene3D" id="3.40.50.150">
    <property type="entry name" value="Vaccinia Virus protein VP39"/>
    <property type="match status" value="1"/>
</dbReference>
<dbReference type="OMA" id="MPRIPYS"/>
<dbReference type="PANTHER" id="PTHR18895">
    <property type="entry name" value="HEMK METHYLTRANSFERASE"/>
    <property type="match status" value="1"/>
</dbReference>
<keyword evidence="2" id="KW-0489">Methyltransferase</keyword>
<evidence type="ECO:0000256" key="1">
    <source>
        <dbReference type="ARBA" id="ARBA00012771"/>
    </source>
</evidence>
<evidence type="ECO:0000256" key="3">
    <source>
        <dbReference type="ARBA" id="ARBA00022679"/>
    </source>
</evidence>
<evidence type="ECO:0000256" key="6">
    <source>
        <dbReference type="SAM" id="Phobius"/>
    </source>
</evidence>
<dbReference type="PANTHER" id="PTHR18895:SF74">
    <property type="entry name" value="MTRF1L RELEASE FACTOR GLUTAMINE METHYLTRANSFERASE"/>
    <property type="match status" value="1"/>
</dbReference>
<dbReference type="FunCoup" id="A5DAM4">
    <property type="interactions" value="81"/>
</dbReference>
<accession>A5DAM4</accession>
<keyword evidence="4" id="KW-0949">S-adenosyl-L-methionine</keyword>
<dbReference type="CDD" id="cd02440">
    <property type="entry name" value="AdoMet_MTases"/>
    <property type="match status" value="1"/>
</dbReference>
<evidence type="ECO:0000313" key="8">
    <source>
        <dbReference type="EMBL" id="EDK36231.2"/>
    </source>
</evidence>
<dbReference type="Pfam" id="PF05175">
    <property type="entry name" value="MTS"/>
    <property type="match status" value="1"/>
</dbReference>
<sequence>MRTESSLISRYYFSLIFAQLSLRFLASISLLASSLMRISPRTIRQASKVPLLKYFLAANRTLENAKQELKWVQQELPPQKWTWAAKRRSRLVPLQYILGSQPFGELTILCKENVLIPRWETEEWVGHLLNILEKNSKSLKVVDVCTGTGCIPLAIKHKRPQDEVCGIDVSETAIELCKENLALYSRDFGVSSTISFLVGNVFQKHPSSLYKVDLLTANPPYIPREEYNSPVALNGVSKSVKKYEPQLALIGDLEFYDALISNYVVPLEVEAFVFEVGDEKQVKHVQQKLQGVYNCGSVYDSQGKIRCVAGWKNDQLSLDAMCS</sequence>
<name>A5DAM4_PICGU</name>
<dbReference type="KEGG" id="pgu:PGUG_00329"/>
<organism evidence="8 9">
    <name type="scientific">Meyerozyma guilliermondii (strain ATCC 6260 / CBS 566 / DSM 6381 / JCM 1539 / NBRC 10279 / NRRL Y-324)</name>
    <name type="common">Yeast</name>
    <name type="synonym">Candida guilliermondii</name>
    <dbReference type="NCBI Taxonomy" id="294746"/>
    <lineage>
        <taxon>Eukaryota</taxon>
        <taxon>Fungi</taxon>
        <taxon>Dikarya</taxon>
        <taxon>Ascomycota</taxon>
        <taxon>Saccharomycotina</taxon>
        <taxon>Pichiomycetes</taxon>
        <taxon>Debaryomycetaceae</taxon>
        <taxon>Meyerozyma</taxon>
    </lineage>
</organism>
<evidence type="ECO:0000259" key="7">
    <source>
        <dbReference type="Pfam" id="PF05175"/>
    </source>
</evidence>
<dbReference type="SUPFAM" id="SSF53335">
    <property type="entry name" value="S-adenosyl-L-methionine-dependent methyltransferases"/>
    <property type="match status" value="1"/>
</dbReference>
<dbReference type="STRING" id="294746.A5DAM4"/>
<dbReference type="GO" id="GO:0005739">
    <property type="term" value="C:mitochondrion"/>
    <property type="evidence" value="ECO:0007669"/>
    <property type="project" value="TreeGrafter"/>
</dbReference>
<keyword evidence="3" id="KW-0808">Transferase</keyword>
<keyword evidence="9" id="KW-1185">Reference proteome</keyword>
<dbReference type="InParanoid" id="A5DAM4"/>
<protein>
    <recommendedName>
        <fullName evidence="1">peptide chain release factor N(5)-glutamine methyltransferase</fullName>
        <ecNumber evidence="1">2.1.1.297</ecNumber>
    </recommendedName>
</protein>
<proteinExistence type="predicted"/>
<evidence type="ECO:0000313" key="9">
    <source>
        <dbReference type="Proteomes" id="UP000001997"/>
    </source>
</evidence>
<dbReference type="GO" id="GO:0006451">
    <property type="term" value="P:translational readthrough"/>
    <property type="evidence" value="ECO:0007669"/>
    <property type="project" value="EnsemblFungi"/>
</dbReference>
<evidence type="ECO:0000256" key="5">
    <source>
        <dbReference type="ARBA" id="ARBA00048391"/>
    </source>
</evidence>
<dbReference type="EMBL" id="CH408155">
    <property type="protein sequence ID" value="EDK36231.2"/>
    <property type="molecule type" value="Genomic_DNA"/>
</dbReference>
<dbReference type="Proteomes" id="UP000001997">
    <property type="component" value="Unassembled WGS sequence"/>
</dbReference>
<keyword evidence="6" id="KW-0472">Membrane</keyword>
<dbReference type="HOGENOM" id="CLU_018398_0_2_1"/>
<feature type="transmembrane region" description="Helical" evidence="6">
    <location>
        <begin position="12"/>
        <end position="35"/>
    </location>
</feature>
<dbReference type="GO" id="GO:0102559">
    <property type="term" value="F:peptide chain release factor N(5)-glutamine methyltransferase activity"/>
    <property type="evidence" value="ECO:0007669"/>
    <property type="project" value="UniProtKB-EC"/>
</dbReference>
<dbReference type="EC" id="2.1.1.297" evidence="1"/>
<dbReference type="OrthoDB" id="269872at2759"/>
<dbReference type="RefSeq" id="XP_001486952.2">
    <property type="nucleotide sequence ID" value="XM_001486902.1"/>
</dbReference>
<evidence type="ECO:0000256" key="4">
    <source>
        <dbReference type="ARBA" id="ARBA00022691"/>
    </source>
</evidence>
<dbReference type="InterPro" id="IPR050320">
    <property type="entry name" value="N5-glutamine_MTase"/>
</dbReference>
<dbReference type="GO" id="GO:0032259">
    <property type="term" value="P:methylation"/>
    <property type="evidence" value="ECO:0007669"/>
    <property type="project" value="UniProtKB-KW"/>
</dbReference>
<reference evidence="8 9" key="1">
    <citation type="journal article" date="2009" name="Nature">
        <title>Evolution of pathogenicity and sexual reproduction in eight Candida genomes.</title>
        <authorList>
            <person name="Butler G."/>
            <person name="Rasmussen M.D."/>
            <person name="Lin M.F."/>
            <person name="Santos M.A."/>
            <person name="Sakthikumar S."/>
            <person name="Munro C.A."/>
            <person name="Rheinbay E."/>
            <person name="Grabherr M."/>
            <person name="Forche A."/>
            <person name="Reedy J.L."/>
            <person name="Agrafioti I."/>
            <person name="Arnaud M.B."/>
            <person name="Bates S."/>
            <person name="Brown A.J."/>
            <person name="Brunke S."/>
            <person name="Costanzo M.C."/>
            <person name="Fitzpatrick D.A."/>
            <person name="de Groot P.W."/>
            <person name="Harris D."/>
            <person name="Hoyer L.L."/>
            <person name="Hube B."/>
            <person name="Klis F.M."/>
            <person name="Kodira C."/>
            <person name="Lennard N."/>
            <person name="Logue M.E."/>
            <person name="Martin R."/>
            <person name="Neiman A.M."/>
            <person name="Nikolaou E."/>
            <person name="Quail M.A."/>
            <person name="Quinn J."/>
            <person name="Santos M.C."/>
            <person name="Schmitzberger F.F."/>
            <person name="Sherlock G."/>
            <person name="Shah P."/>
            <person name="Silverstein K.A."/>
            <person name="Skrzypek M.S."/>
            <person name="Soll D."/>
            <person name="Staggs R."/>
            <person name="Stansfield I."/>
            <person name="Stumpf M.P."/>
            <person name="Sudbery P.E."/>
            <person name="Srikantha T."/>
            <person name="Zeng Q."/>
            <person name="Berman J."/>
            <person name="Berriman M."/>
            <person name="Heitman J."/>
            <person name="Gow N.A."/>
            <person name="Lorenz M.C."/>
            <person name="Birren B.W."/>
            <person name="Kellis M."/>
            <person name="Cuomo C.A."/>
        </authorList>
    </citation>
    <scope>NUCLEOTIDE SEQUENCE [LARGE SCALE GENOMIC DNA]</scope>
    <source>
        <strain evidence="9">ATCC 6260 / CBS 566 / DSM 6381 / JCM 1539 / NBRC 10279 / NRRL Y-324</strain>
    </source>
</reference>
<dbReference type="InterPro" id="IPR007848">
    <property type="entry name" value="Small_mtfrase_dom"/>
</dbReference>